<name>A0ABC8W239_9POAL</name>
<feature type="region of interest" description="Disordered" evidence="1">
    <location>
        <begin position="1"/>
        <end position="44"/>
    </location>
</feature>
<keyword evidence="2" id="KW-1133">Transmembrane helix</keyword>
<dbReference type="AlphaFoldDB" id="A0ABC8W239"/>
<dbReference type="Proteomes" id="UP001497457">
    <property type="component" value="Chromosome 11b"/>
</dbReference>
<keyword evidence="4" id="KW-1185">Reference proteome</keyword>
<reference evidence="4" key="1">
    <citation type="submission" date="2024-06" db="EMBL/GenBank/DDBJ databases">
        <authorList>
            <person name="Ryan C."/>
        </authorList>
    </citation>
    <scope>NUCLEOTIDE SEQUENCE [LARGE SCALE GENOMIC DNA]</scope>
</reference>
<reference evidence="3 4" key="2">
    <citation type="submission" date="2024-10" db="EMBL/GenBank/DDBJ databases">
        <authorList>
            <person name="Ryan C."/>
        </authorList>
    </citation>
    <scope>NUCLEOTIDE SEQUENCE [LARGE SCALE GENOMIC DNA]</scope>
</reference>
<evidence type="ECO:0000313" key="4">
    <source>
        <dbReference type="Proteomes" id="UP001497457"/>
    </source>
</evidence>
<keyword evidence="2" id="KW-0812">Transmembrane</keyword>
<feature type="transmembrane region" description="Helical" evidence="2">
    <location>
        <begin position="48"/>
        <end position="66"/>
    </location>
</feature>
<evidence type="ECO:0000313" key="3">
    <source>
        <dbReference type="EMBL" id="CAL4901101.1"/>
    </source>
</evidence>
<organism evidence="3 4">
    <name type="scientific">Urochloa decumbens</name>
    <dbReference type="NCBI Taxonomy" id="240449"/>
    <lineage>
        <taxon>Eukaryota</taxon>
        <taxon>Viridiplantae</taxon>
        <taxon>Streptophyta</taxon>
        <taxon>Embryophyta</taxon>
        <taxon>Tracheophyta</taxon>
        <taxon>Spermatophyta</taxon>
        <taxon>Magnoliopsida</taxon>
        <taxon>Liliopsida</taxon>
        <taxon>Poales</taxon>
        <taxon>Poaceae</taxon>
        <taxon>PACMAD clade</taxon>
        <taxon>Panicoideae</taxon>
        <taxon>Panicodae</taxon>
        <taxon>Paniceae</taxon>
        <taxon>Melinidinae</taxon>
        <taxon>Urochloa</taxon>
    </lineage>
</organism>
<proteinExistence type="predicted"/>
<gene>
    <name evidence="3" type="ORF">URODEC1_LOCUS9109</name>
</gene>
<dbReference type="EMBL" id="OZ075121">
    <property type="protein sequence ID" value="CAL4901101.1"/>
    <property type="molecule type" value="Genomic_DNA"/>
</dbReference>
<protein>
    <submittedName>
        <fullName evidence="3">Uncharacterized protein</fullName>
    </submittedName>
</protein>
<evidence type="ECO:0000256" key="1">
    <source>
        <dbReference type="SAM" id="MobiDB-lite"/>
    </source>
</evidence>
<sequence length="166" mass="17416">MVESTPIKIGTKVLAGQGESGWEHEPKQSNRPPSGERERDRAGMGGKGSALALLLALVVAMGFFAGQSSARISTNFPSRIQGAAAGVEVEHPDEEACKDCSCPLTNGGGCTCYDTFTSCPSFCSGGNGCWCSDRFGCQCVKFIDNKWCGTEALKKKPIGDALPSAE</sequence>
<keyword evidence="2" id="KW-0472">Membrane</keyword>
<feature type="compositionally biased region" description="Basic and acidic residues" evidence="1">
    <location>
        <begin position="21"/>
        <end position="42"/>
    </location>
</feature>
<evidence type="ECO:0000256" key="2">
    <source>
        <dbReference type="SAM" id="Phobius"/>
    </source>
</evidence>
<accession>A0ABC8W239</accession>